<proteinExistence type="predicted"/>
<evidence type="ECO:0000313" key="1">
    <source>
        <dbReference type="EMBL" id="KAJ1936614.1"/>
    </source>
</evidence>
<comment type="caution">
    <text evidence="1">The sequence shown here is derived from an EMBL/GenBank/DDBJ whole genome shotgun (WGS) entry which is preliminary data.</text>
</comment>
<feature type="non-terminal residue" evidence="1">
    <location>
        <position position="525"/>
    </location>
</feature>
<dbReference type="Proteomes" id="UP001150603">
    <property type="component" value="Unassembled WGS sequence"/>
</dbReference>
<reference evidence="1" key="1">
    <citation type="submission" date="2022-07" db="EMBL/GenBank/DDBJ databases">
        <title>Phylogenomic reconstructions and comparative analyses of Kickxellomycotina fungi.</title>
        <authorList>
            <person name="Reynolds N.K."/>
            <person name="Stajich J.E."/>
            <person name="Barry K."/>
            <person name="Grigoriev I.V."/>
            <person name="Crous P."/>
            <person name="Smith M.E."/>
        </authorList>
    </citation>
    <scope>NUCLEOTIDE SEQUENCE</scope>
    <source>
        <strain evidence="1">NRRL 5244</strain>
    </source>
</reference>
<gene>
    <name evidence="1" type="ORF">FBU59_004999</name>
</gene>
<dbReference type="EMBL" id="JANBPW010003815">
    <property type="protein sequence ID" value="KAJ1936614.1"/>
    <property type="molecule type" value="Genomic_DNA"/>
</dbReference>
<sequence length="525" mass="57446">MDVEVKINDVSVIRLSKRVSDPTPLTLRTSSSGLFGAVTTDKYHLRTPEGILSIQSVDTRIVQMSCDYVRRKPKLRNVVVDAVNEAIGKTIETASAVVGSGLGNLLSGWASSFRRKTAAKQEPAESSPKPASTPKPEAVEQIELEERSEFLFLKIAEASTNSHVSSAMNKQIERATKKFAPKSTNIRVIWNSLAEREAQESSSSSDGQTESVFSQLISFPSQGRVFIGFPTHQTTGCCAHLAAALIPTVERESIDFVDPALAKWNKEILAAFAILCRILYDYEVAPLAQNPRVLENPDSLDRAVRSNAHVLRFFTPHSTTPSPHVGGLLRQIFFACGKQPLQLMTSIGLRDIDDIRMSGNASMAAILHNTPLLPEPIEKEAGEMIAILRQFGYLKAVSIDDVVGDLRARGEFKDAKELGNVLRWWIEYRNGLNVGPRHAEELGRRLAEVLTIRVPVSDFHATTMTTSVESTVGEQANTISATVSISLADASYFINQKITPLSQPSPAEPQSTGFPLRCLPPSLST</sequence>
<organism evidence="1 2">
    <name type="scientific">Linderina macrospora</name>
    <dbReference type="NCBI Taxonomy" id="4868"/>
    <lineage>
        <taxon>Eukaryota</taxon>
        <taxon>Fungi</taxon>
        <taxon>Fungi incertae sedis</taxon>
        <taxon>Zoopagomycota</taxon>
        <taxon>Kickxellomycotina</taxon>
        <taxon>Kickxellomycetes</taxon>
        <taxon>Kickxellales</taxon>
        <taxon>Kickxellaceae</taxon>
        <taxon>Linderina</taxon>
    </lineage>
</organism>
<accession>A0ACC1J431</accession>
<name>A0ACC1J431_9FUNG</name>
<keyword evidence="2" id="KW-1185">Reference proteome</keyword>
<protein>
    <submittedName>
        <fullName evidence="1">Uncharacterized protein</fullName>
    </submittedName>
</protein>
<evidence type="ECO:0000313" key="2">
    <source>
        <dbReference type="Proteomes" id="UP001150603"/>
    </source>
</evidence>